<keyword evidence="3" id="KW-0804">Transcription</keyword>
<dbReference type="SUPFAM" id="SSF48498">
    <property type="entry name" value="Tetracyclin repressor-like, C-terminal domain"/>
    <property type="match status" value="1"/>
</dbReference>
<feature type="DNA-binding region" description="H-T-H motif" evidence="4">
    <location>
        <begin position="29"/>
        <end position="48"/>
    </location>
</feature>
<dbReference type="PROSITE" id="PS50977">
    <property type="entry name" value="HTH_TETR_2"/>
    <property type="match status" value="1"/>
</dbReference>
<evidence type="ECO:0000256" key="4">
    <source>
        <dbReference type="PROSITE-ProRule" id="PRU00335"/>
    </source>
</evidence>
<evidence type="ECO:0000256" key="2">
    <source>
        <dbReference type="ARBA" id="ARBA00023125"/>
    </source>
</evidence>
<evidence type="ECO:0000313" key="7">
    <source>
        <dbReference type="Proteomes" id="UP000240530"/>
    </source>
</evidence>
<comment type="caution">
    <text evidence="6">The sequence shown here is derived from an EMBL/GenBank/DDBJ whole genome shotgun (WGS) entry which is preliminary data.</text>
</comment>
<dbReference type="PANTHER" id="PTHR30055:SF146">
    <property type="entry name" value="HTH-TYPE TRANSCRIPTIONAL DUAL REGULATOR CECR"/>
    <property type="match status" value="1"/>
</dbReference>
<dbReference type="Pfam" id="PF00440">
    <property type="entry name" value="TetR_N"/>
    <property type="match status" value="1"/>
</dbReference>
<dbReference type="InterPro" id="IPR039536">
    <property type="entry name" value="TetR_C_Proteobacteria"/>
</dbReference>
<dbReference type="Pfam" id="PF14246">
    <property type="entry name" value="TetR_C_7"/>
    <property type="match status" value="1"/>
</dbReference>
<gene>
    <name evidence="6" type="ORF">C0W93_00280</name>
</gene>
<organism evidence="6 7">
    <name type="scientific">Photobacterium leiognathi subsp. mandapamensis</name>
    <name type="common">Photobacterium mandapamensis</name>
    <dbReference type="NCBI Taxonomy" id="48408"/>
    <lineage>
        <taxon>Bacteria</taxon>
        <taxon>Pseudomonadati</taxon>
        <taxon>Pseudomonadota</taxon>
        <taxon>Gammaproteobacteria</taxon>
        <taxon>Vibrionales</taxon>
        <taxon>Vibrionaceae</taxon>
        <taxon>Photobacterium</taxon>
    </lineage>
</organism>
<sequence>MLTPRSQMKRQQILDAATKLFIQHGYAITMDSIAVEANVSKQTVYAHFKTKDELFETCIRAKCMESQCEEILLNDDRDIRTVLCEFAKRFQEILLSEEAIVTYRTAIRQLETHPELAKVYVSAGPQTTIAMLAEYLTAKQALGEITFSISAKDAAMQLLLMFHGRIAFLAQLGQPCDMSSQENEAYIESCVDLFLNGYSVKK</sequence>
<dbReference type="GO" id="GO:0000976">
    <property type="term" value="F:transcription cis-regulatory region binding"/>
    <property type="evidence" value="ECO:0007669"/>
    <property type="project" value="TreeGrafter"/>
</dbReference>
<evidence type="ECO:0000313" key="6">
    <source>
        <dbReference type="EMBL" id="PSV13421.1"/>
    </source>
</evidence>
<name>A0A2T3KZ75_PHOLD</name>
<dbReference type="FunFam" id="1.10.10.60:FF:000141">
    <property type="entry name" value="TetR family transcriptional regulator"/>
    <property type="match status" value="1"/>
</dbReference>
<dbReference type="Proteomes" id="UP000240530">
    <property type="component" value="Unassembled WGS sequence"/>
</dbReference>
<evidence type="ECO:0000256" key="3">
    <source>
        <dbReference type="ARBA" id="ARBA00023163"/>
    </source>
</evidence>
<dbReference type="AlphaFoldDB" id="A0A2T3KZ75"/>
<dbReference type="EMBL" id="PYNS01000001">
    <property type="protein sequence ID" value="PSV13421.1"/>
    <property type="molecule type" value="Genomic_DNA"/>
</dbReference>
<dbReference type="SUPFAM" id="SSF46689">
    <property type="entry name" value="Homeodomain-like"/>
    <property type="match status" value="1"/>
</dbReference>
<evidence type="ECO:0000256" key="1">
    <source>
        <dbReference type="ARBA" id="ARBA00023015"/>
    </source>
</evidence>
<reference evidence="6 7" key="1">
    <citation type="submission" date="2018-03" db="EMBL/GenBank/DDBJ databases">
        <title>Whole genome sequencing of Histamine producing bacteria.</title>
        <authorList>
            <person name="Butler K."/>
        </authorList>
    </citation>
    <scope>NUCLEOTIDE SEQUENCE [LARGE SCALE GENOMIC DNA]</scope>
    <source>
        <strain evidence="6 7">Res.4.1</strain>
    </source>
</reference>
<dbReference type="Gene3D" id="1.10.10.60">
    <property type="entry name" value="Homeodomain-like"/>
    <property type="match status" value="1"/>
</dbReference>
<dbReference type="RefSeq" id="WP_107183993.1">
    <property type="nucleotide sequence ID" value="NZ_CP131578.1"/>
</dbReference>
<protein>
    <submittedName>
        <fullName evidence="6">TetR family transcriptional regulator</fullName>
    </submittedName>
</protein>
<dbReference type="PRINTS" id="PR00455">
    <property type="entry name" value="HTHTETR"/>
</dbReference>
<dbReference type="PANTHER" id="PTHR30055">
    <property type="entry name" value="HTH-TYPE TRANSCRIPTIONAL REGULATOR RUTR"/>
    <property type="match status" value="1"/>
</dbReference>
<feature type="domain" description="HTH tetR-type" evidence="5">
    <location>
        <begin position="7"/>
        <end position="66"/>
    </location>
</feature>
<accession>A0A2T3KZ75</accession>
<dbReference type="InterPro" id="IPR001647">
    <property type="entry name" value="HTH_TetR"/>
</dbReference>
<dbReference type="InterPro" id="IPR050109">
    <property type="entry name" value="HTH-type_TetR-like_transc_reg"/>
</dbReference>
<dbReference type="Gene3D" id="1.10.357.10">
    <property type="entry name" value="Tetracycline Repressor, domain 2"/>
    <property type="match status" value="1"/>
</dbReference>
<keyword evidence="2 4" id="KW-0238">DNA-binding</keyword>
<dbReference type="GO" id="GO:0003700">
    <property type="term" value="F:DNA-binding transcription factor activity"/>
    <property type="evidence" value="ECO:0007669"/>
    <property type="project" value="TreeGrafter"/>
</dbReference>
<proteinExistence type="predicted"/>
<evidence type="ECO:0000259" key="5">
    <source>
        <dbReference type="PROSITE" id="PS50977"/>
    </source>
</evidence>
<dbReference type="InterPro" id="IPR009057">
    <property type="entry name" value="Homeodomain-like_sf"/>
</dbReference>
<keyword evidence="1" id="KW-0805">Transcription regulation</keyword>
<dbReference type="InterPro" id="IPR036271">
    <property type="entry name" value="Tet_transcr_reg_TetR-rel_C_sf"/>
</dbReference>